<dbReference type="PANTHER" id="PTHR10953:SF3">
    <property type="entry name" value="UBIQUITIN-LIKE MODIFIER-ACTIVATING ENZYME ATG7"/>
    <property type="match status" value="1"/>
</dbReference>
<dbReference type="AlphaFoldDB" id="A0A8H7V2P5"/>
<dbReference type="InterPro" id="IPR045886">
    <property type="entry name" value="ThiF/MoeB/HesA"/>
</dbReference>
<dbReference type="Gene3D" id="3.40.140.70">
    <property type="entry name" value="Ubiquitin-like modifier-activating enzyme ATG7 N-terminal domain"/>
    <property type="match status" value="1"/>
</dbReference>
<dbReference type="GO" id="GO:0015031">
    <property type="term" value="P:protein transport"/>
    <property type="evidence" value="ECO:0007669"/>
    <property type="project" value="UniProtKB-UniRule"/>
</dbReference>
<dbReference type="GO" id="GO:0000422">
    <property type="term" value="P:autophagy of mitochondrion"/>
    <property type="evidence" value="ECO:0007669"/>
    <property type="project" value="TreeGrafter"/>
</dbReference>
<organism evidence="10 11">
    <name type="scientific">Mucor saturninus</name>
    <dbReference type="NCBI Taxonomy" id="64648"/>
    <lineage>
        <taxon>Eukaryota</taxon>
        <taxon>Fungi</taxon>
        <taxon>Fungi incertae sedis</taxon>
        <taxon>Mucoromycota</taxon>
        <taxon>Mucoromycotina</taxon>
        <taxon>Mucoromycetes</taxon>
        <taxon>Mucorales</taxon>
        <taxon>Mucorineae</taxon>
        <taxon>Mucoraceae</taxon>
        <taxon>Mucor</taxon>
    </lineage>
</organism>
<dbReference type="InterPro" id="IPR042523">
    <property type="entry name" value="Atg7_N_2"/>
</dbReference>
<keyword evidence="7" id="KW-0963">Cytoplasm</keyword>
<dbReference type="FunFam" id="3.40.140.70:FF:000001">
    <property type="entry name" value="Ubiquitin-like modifier-activating enzyme atg7"/>
    <property type="match status" value="1"/>
</dbReference>
<evidence type="ECO:0000256" key="5">
    <source>
        <dbReference type="ARBA" id="ARBA00023006"/>
    </source>
</evidence>
<evidence type="ECO:0000256" key="4">
    <source>
        <dbReference type="ARBA" id="ARBA00022927"/>
    </source>
</evidence>
<keyword evidence="7" id="KW-0833">Ubl conjugation pathway</keyword>
<proteinExistence type="inferred from homology"/>
<evidence type="ECO:0000256" key="3">
    <source>
        <dbReference type="ARBA" id="ARBA00022448"/>
    </source>
</evidence>
<evidence type="ECO:0000259" key="9">
    <source>
        <dbReference type="Pfam" id="PF16420"/>
    </source>
</evidence>
<sequence length="630" mass="70103">MTGTILKFTPFNSAVDASFWQALVSKKLDVLKLSEEQQSVHGEYTLGQSVLNDQHETVVLPSRFSIPANGLEVKGEGTLVLTNTIEEFRTIDKNALFQQVTEKIKKGVDSGEAVTNPHVLSSFLLVTFADLKKYKFYYWFAFPAIMPQPDPWTSQPISNCPILEHVEWPFFLLKETAGEMVVTQLCDFNEFFKDIDPDNRIVGFVDPSSTDTPGWPLRNLLYLLNNAFHVTKIKILSYRKQNSLLFQVSLPAGSSYQEVKSVGWERNVQGKLGPRMVDLGPLMDPTRLADTSVDLNLKLMRWRLMPDLDLEKIKQTKCLLLGAGTLGCYVARCLIGWGVRHISFVDNGKVSFSNPVRQPLYQFEDCLHGGSPKAETAAQNLKLVQPTITSVGYNLSIPMPGHPSTSDEKLAKDIESLSSLIESHDVIFLLTDSRESRWFPTLLSAKYNKMVINSALGFDTYLVMRHGTSVNGLGCYFCNDIVAPNDSLTDRTLDQQCTVTRPGLAAIAAALSVELMVSLLQHAEGINAKADTTNNSTILGLLPHQIRGFLGQFSNMLIAGQSYDRCTACSDKIRIAYDKDSLSFMTQALKDPLYLEELTGLAAMKAESEALLLQTDWAEDEDEDDEGLLI</sequence>
<dbReference type="Gene3D" id="3.40.140.100">
    <property type="entry name" value="Ubiquitin-like modifier-activating enzyme ATG7 C-terminal domain"/>
    <property type="match status" value="1"/>
</dbReference>
<evidence type="ECO:0000256" key="7">
    <source>
        <dbReference type="RuleBase" id="RU366022"/>
    </source>
</evidence>
<feature type="domain" description="Ubiquitin-like modifier-activating enzyme Atg7 N-terminal" evidence="9">
    <location>
        <begin position="6"/>
        <end position="283"/>
    </location>
</feature>
<comment type="subunit">
    <text evidence="7">Homodimer.</text>
</comment>
<dbReference type="Proteomes" id="UP000603453">
    <property type="component" value="Unassembled WGS sequence"/>
</dbReference>
<evidence type="ECO:0000313" key="10">
    <source>
        <dbReference type="EMBL" id="KAG2204980.1"/>
    </source>
</evidence>
<dbReference type="InterPro" id="IPR032197">
    <property type="entry name" value="Atg7_N"/>
</dbReference>
<dbReference type="GO" id="GO:0034727">
    <property type="term" value="P:piecemeal microautophagy of the nucleus"/>
    <property type="evidence" value="ECO:0007669"/>
    <property type="project" value="TreeGrafter"/>
</dbReference>
<protein>
    <recommendedName>
        <fullName evidence="2 7">Ubiquitin-like modifier-activating enzyme ATG7</fullName>
    </recommendedName>
    <alternativeName>
        <fullName evidence="7">Autophagy-related protein 7</fullName>
    </alternativeName>
</protein>
<keyword evidence="3 7" id="KW-0813">Transport</keyword>
<evidence type="ECO:0000259" key="8">
    <source>
        <dbReference type="Pfam" id="PF00899"/>
    </source>
</evidence>
<comment type="similarity">
    <text evidence="1 7">Belongs to the ATG7 family.</text>
</comment>
<dbReference type="Pfam" id="PF00899">
    <property type="entry name" value="ThiF"/>
    <property type="match status" value="1"/>
</dbReference>
<evidence type="ECO:0000313" key="11">
    <source>
        <dbReference type="Proteomes" id="UP000603453"/>
    </source>
</evidence>
<feature type="active site" description="Glycyl thioester intermediate" evidence="6">
    <location>
        <position position="497"/>
    </location>
</feature>
<dbReference type="InterPro" id="IPR006285">
    <property type="entry name" value="Atg7"/>
</dbReference>
<dbReference type="NCBIfam" id="TIGR01381">
    <property type="entry name" value="E1_like_apg7"/>
    <property type="match status" value="1"/>
</dbReference>
<dbReference type="Gene3D" id="3.40.50.720">
    <property type="entry name" value="NAD(P)-binding Rossmann-like Domain"/>
    <property type="match status" value="1"/>
</dbReference>
<feature type="domain" description="THIF-type NAD/FAD binding fold" evidence="8">
    <location>
        <begin position="300"/>
        <end position="526"/>
    </location>
</feature>
<dbReference type="InterPro" id="IPR035985">
    <property type="entry name" value="Ubiquitin-activating_enz"/>
</dbReference>
<keyword evidence="4 7" id="KW-0653">Protein transport</keyword>
<keyword evidence="5 7" id="KW-0072">Autophagy</keyword>
<dbReference type="GO" id="GO:0006995">
    <property type="term" value="P:cellular response to nitrogen starvation"/>
    <property type="evidence" value="ECO:0007669"/>
    <property type="project" value="TreeGrafter"/>
</dbReference>
<dbReference type="FunFam" id="3.40.50.720:FF:000243">
    <property type="entry name" value="Ubiquitin-like modifier-activating enzyme ATG7"/>
    <property type="match status" value="1"/>
</dbReference>
<dbReference type="InterPro" id="IPR000594">
    <property type="entry name" value="ThiF_NAD_FAD-bd"/>
</dbReference>
<dbReference type="GO" id="GO:0019778">
    <property type="term" value="F:Atg12 activating enzyme activity"/>
    <property type="evidence" value="ECO:0007669"/>
    <property type="project" value="TreeGrafter"/>
</dbReference>
<dbReference type="GO" id="GO:0019779">
    <property type="term" value="F:Atg8 activating enzyme activity"/>
    <property type="evidence" value="ECO:0007669"/>
    <property type="project" value="TreeGrafter"/>
</dbReference>
<dbReference type="SUPFAM" id="SSF69572">
    <property type="entry name" value="Activating enzymes of the ubiquitin-like proteins"/>
    <property type="match status" value="1"/>
</dbReference>
<dbReference type="PANTHER" id="PTHR10953">
    <property type="entry name" value="UBIQUITIN-ACTIVATING ENZYME E1"/>
    <property type="match status" value="1"/>
</dbReference>
<evidence type="ECO:0000256" key="1">
    <source>
        <dbReference type="ARBA" id="ARBA00010931"/>
    </source>
</evidence>
<dbReference type="InterPro" id="IPR042522">
    <property type="entry name" value="Atg7_N_1"/>
</dbReference>
<dbReference type="GO" id="GO:0000045">
    <property type="term" value="P:autophagosome assembly"/>
    <property type="evidence" value="ECO:0007669"/>
    <property type="project" value="TreeGrafter"/>
</dbReference>
<reference evidence="10" key="1">
    <citation type="submission" date="2020-12" db="EMBL/GenBank/DDBJ databases">
        <title>Metabolic potential, ecology and presence of endohyphal bacteria is reflected in genomic diversity of Mucoromycotina.</title>
        <authorList>
            <person name="Muszewska A."/>
            <person name="Okrasinska A."/>
            <person name="Steczkiewicz K."/>
            <person name="Drgas O."/>
            <person name="Orlowska M."/>
            <person name="Perlinska-Lenart U."/>
            <person name="Aleksandrzak-Piekarczyk T."/>
            <person name="Szatraj K."/>
            <person name="Zielenkiewicz U."/>
            <person name="Pilsyk S."/>
            <person name="Malc E."/>
            <person name="Mieczkowski P."/>
            <person name="Kruszewska J.S."/>
            <person name="Biernat P."/>
            <person name="Pawlowska J."/>
        </authorList>
    </citation>
    <scope>NUCLEOTIDE SEQUENCE</scope>
    <source>
        <strain evidence="10">WA0000017839</strain>
    </source>
</reference>
<gene>
    <name evidence="10" type="ORF">INT47_002604</name>
</gene>
<keyword evidence="11" id="KW-1185">Reference proteome</keyword>
<name>A0A8H7V2P5_9FUNG</name>
<comment type="function">
    <text evidence="7">E1-like activating enzyme involved in the 2 ubiquitin-like systems required for cytoplasm to vacuole transport (Cvt) and autophagy. Activates ATG12 for its conjugation with ATG5 and ATG8 for its conjugation with phosphatidylethanolamine. Both systems are needed for the ATG8 association to Cvt vesicles and autophagosomes membranes. Autophagy is essential for maintenance of amino acid levels and protein synthesis under nitrogen starvation. Required for selective autophagic degradation of the nucleus (nucleophagy) as well as for mitophagy which contributes to regulate mitochondrial quantity and quality by eliminating the mitochondria to a basal level to fulfill cellular energy requirements and preventing excess ROS production.</text>
</comment>
<comment type="subcellular location">
    <subcellularLocation>
        <location evidence="7">Cytoplasm</location>
    </subcellularLocation>
    <subcellularLocation>
        <location evidence="7">Preautophagosomal structure</location>
    </subcellularLocation>
</comment>
<evidence type="ECO:0000256" key="6">
    <source>
        <dbReference type="PIRSR" id="PIRSR606285-1"/>
    </source>
</evidence>
<dbReference type="CDD" id="cd01486">
    <property type="entry name" value="Apg7"/>
    <property type="match status" value="1"/>
</dbReference>
<dbReference type="EMBL" id="JAEPRD010000040">
    <property type="protein sequence ID" value="KAG2204980.1"/>
    <property type="molecule type" value="Genomic_DNA"/>
</dbReference>
<dbReference type="GO" id="GO:0000407">
    <property type="term" value="C:phagophore assembly site"/>
    <property type="evidence" value="ECO:0007669"/>
    <property type="project" value="UniProtKB-SubCell"/>
</dbReference>
<dbReference type="GO" id="GO:0032446">
    <property type="term" value="P:protein modification by small protein conjugation"/>
    <property type="evidence" value="ECO:0007669"/>
    <property type="project" value="TreeGrafter"/>
</dbReference>
<comment type="caution">
    <text evidence="10">The sequence shown here is derived from an EMBL/GenBank/DDBJ whole genome shotgun (WGS) entry which is preliminary data.</text>
</comment>
<evidence type="ECO:0000256" key="2">
    <source>
        <dbReference type="ARBA" id="ARBA00017647"/>
    </source>
</evidence>
<dbReference type="OrthoDB" id="338614at2759"/>
<accession>A0A8H7V2P5</accession>
<dbReference type="Pfam" id="PF16420">
    <property type="entry name" value="ATG7_N"/>
    <property type="match status" value="1"/>
</dbReference>